<dbReference type="SMART" id="SM00829">
    <property type="entry name" value="PKS_ER"/>
    <property type="match status" value="1"/>
</dbReference>
<dbReference type="InterPro" id="IPR036291">
    <property type="entry name" value="NAD(P)-bd_dom_sf"/>
</dbReference>
<organism evidence="4 6">
    <name type="scientific">Streptomyces griseoviridis</name>
    <dbReference type="NCBI Taxonomy" id="45398"/>
    <lineage>
        <taxon>Bacteria</taxon>
        <taxon>Bacillati</taxon>
        <taxon>Actinomycetota</taxon>
        <taxon>Actinomycetes</taxon>
        <taxon>Kitasatosporales</taxon>
        <taxon>Streptomycetaceae</taxon>
        <taxon>Streptomyces</taxon>
    </lineage>
</organism>
<evidence type="ECO:0000313" key="4">
    <source>
        <dbReference type="EMBL" id="AZS84172.1"/>
    </source>
</evidence>
<evidence type="ECO:0000256" key="2">
    <source>
        <dbReference type="ARBA" id="ARBA00023002"/>
    </source>
</evidence>
<evidence type="ECO:0000313" key="5">
    <source>
        <dbReference type="EMBL" id="QCN88971.1"/>
    </source>
</evidence>
<dbReference type="Pfam" id="PF00107">
    <property type="entry name" value="ADH_zinc_N"/>
    <property type="match status" value="1"/>
</dbReference>
<dbReference type="RefSeq" id="WP_127177079.1">
    <property type="nucleotide sequence ID" value="NZ_CP029078.1"/>
</dbReference>
<proteinExistence type="predicted"/>
<dbReference type="GO" id="GO:0070402">
    <property type="term" value="F:NADPH binding"/>
    <property type="evidence" value="ECO:0007669"/>
    <property type="project" value="TreeGrafter"/>
</dbReference>
<dbReference type="KEGG" id="sgd:ELQ87_07640"/>
<evidence type="ECO:0000313" key="7">
    <source>
        <dbReference type="Proteomes" id="UP000501753"/>
    </source>
</evidence>
<dbReference type="Pfam" id="PF08240">
    <property type="entry name" value="ADH_N"/>
    <property type="match status" value="1"/>
</dbReference>
<keyword evidence="2" id="KW-0560">Oxidoreductase</keyword>
<dbReference type="OrthoDB" id="9792173at2"/>
<accession>A0A3S9Z8W8</accession>
<reference evidence="4 6" key="2">
    <citation type="submission" date="2018-12" db="EMBL/GenBank/DDBJ databases">
        <title>Streptomyces griseoviridis F1-27 complete genome.</title>
        <authorList>
            <person name="Mariita R.M."/>
            <person name="Sello J.K."/>
        </authorList>
    </citation>
    <scope>NUCLEOTIDE SEQUENCE [LARGE SCALE GENOMIC DNA]</scope>
    <source>
        <strain evidence="4 6">F1-27</strain>
    </source>
</reference>
<feature type="domain" description="Enoyl reductase (ER)" evidence="3">
    <location>
        <begin position="11"/>
        <end position="325"/>
    </location>
</feature>
<keyword evidence="7" id="KW-1185">Reference proteome</keyword>
<dbReference type="AlphaFoldDB" id="A0A3S9Z8W8"/>
<evidence type="ECO:0000256" key="1">
    <source>
        <dbReference type="ARBA" id="ARBA00022857"/>
    </source>
</evidence>
<dbReference type="InterPro" id="IPR011032">
    <property type="entry name" value="GroES-like_sf"/>
</dbReference>
<gene>
    <name evidence="5" type="ORF">DDJ31_31715</name>
    <name evidence="4" type="ORF">ELQ87_07640</name>
</gene>
<dbReference type="Proteomes" id="UP000271291">
    <property type="component" value="Chromosome"/>
</dbReference>
<name>A0A3S9Z8W8_STRGD</name>
<dbReference type="PANTHER" id="PTHR48106:SF18">
    <property type="entry name" value="QUINONE OXIDOREDUCTASE PIG3"/>
    <property type="match status" value="1"/>
</dbReference>
<dbReference type="SUPFAM" id="SSF51735">
    <property type="entry name" value="NAD(P)-binding Rossmann-fold domains"/>
    <property type="match status" value="1"/>
</dbReference>
<dbReference type="EMBL" id="CP029078">
    <property type="protein sequence ID" value="QCN88971.1"/>
    <property type="molecule type" value="Genomic_DNA"/>
</dbReference>
<dbReference type="EMBL" id="CP034687">
    <property type="protein sequence ID" value="AZS84172.1"/>
    <property type="molecule type" value="Genomic_DNA"/>
</dbReference>
<sequence>MTATMTALFGGTAPQWQARRVPVPEPGPGQVLVRARAASLNNADVQRLDASFDPATGGSTEYLAGYEFAGDIAATGPGVRNVRIGDRVMGTTQGAFAQYVLADHRHVMPIPENLGHEDASALPTGLLTEHGALTRARFEAGQRVLVTGAASSIGLIGVQLAKALGASLVIATTRSKDKEALLKKAGADTVVVTNHQDLTRATLDATGGDGVDVVLDHVGGQTFAACLPATRVDGHLVNIGRLDRAESTIDLDALSYRHLHVRGVSFGFSRPEALGQVVAAATDEAMPAVADGRVRPVVDSVHPFDRAHEAADRMRGHQAHGKIVLTVP</sequence>
<protein>
    <submittedName>
        <fullName evidence="4">Alcohol dehydrogenase</fullName>
    </submittedName>
</protein>
<dbReference type="Proteomes" id="UP000501753">
    <property type="component" value="Chromosome"/>
</dbReference>
<dbReference type="InterPro" id="IPR013149">
    <property type="entry name" value="ADH-like_C"/>
</dbReference>
<dbReference type="InterPro" id="IPR020843">
    <property type="entry name" value="ER"/>
</dbReference>
<keyword evidence="1" id="KW-0521">NADP</keyword>
<dbReference type="GO" id="GO:0016651">
    <property type="term" value="F:oxidoreductase activity, acting on NAD(P)H"/>
    <property type="evidence" value="ECO:0007669"/>
    <property type="project" value="TreeGrafter"/>
</dbReference>
<dbReference type="Gene3D" id="3.40.50.720">
    <property type="entry name" value="NAD(P)-binding Rossmann-like Domain"/>
    <property type="match status" value="1"/>
</dbReference>
<dbReference type="PANTHER" id="PTHR48106">
    <property type="entry name" value="QUINONE OXIDOREDUCTASE PIG3-RELATED"/>
    <property type="match status" value="1"/>
</dbReference>
<evidence type="ECO:0000313" key="6">
    <source>
        <dbReference type="Proteomes" id="UP000271291"/>
    </source>
</evidence>
<reference evidence="5 7" key="1">
    <citation type="submission" date="2018-04" db="EMBL/GenBank/DDBJ databases">
        <title>Complete genome sequences of Streptomyces griseoviridis K61 and characterization of antagonistic properties of biological control agents.</title>
        <authorList>
            <person name="Mariita R.M."/>
            <person name="Sello J.K."/>
        </authorList>
    </citation>
    <scope>NUCLEOTIDE SEQUENCE [LARGE SCALE GENOMIC DNA]</scope>
    <source>
        <strain evidence="5 7">K61</strain>
    </source>
</reference>
<evidence type="ECO:0000259" key="3">
    <source>
        <dbReference type="SMART" id="SM00829"/>
    </source>
</evidence>
<dbReference type="Gene3D" id="3.90.180.10">
    <property type="entry name" value="Medium-chain alcohol dehydrogenases, catalytic domain"/>
    <property type="match status" value="1"/>
</dbReference>
<dbReference type="InterPro" id="IPR013154">
    <property type="entry name" value="ADH-like_N"/>
</dbReference>
<dbReference type="SUPFAM" id="SSF50129">
    <property type="entry name" value="GroES-like"/>
    <property type="match status" value="1"/>
</dbReference>